<dbReference type="EMBL" id="FPCA01000003">
    <property type="protein sequence ID" value="SFU80491.1"/>
    <property type="molecule type" value="Genomic_DNA"/>
</dbReference>
<dbReference type="RefSeq" id="WP_082815223.1">
    <property type="nucleotide sequence ID" value="NZ_BMXC01000003.1"/>
</dbReference>
<name>A0A1I7J5V0_9BACT</name>
<proteinExistence type="predicted"/>
<dbReference type="InterPro" id="IPR050697">
    <property type="entry name" value="Adenylyl/Guanylyl_Cyclase_3/4"/>
</dbReference>
<feature type="domain" description="Guanylate cyclase" evidence="3">
    <location>
        <begin position="9"/>
        <end position="116"/>
    </location>
</feature>
<dbReference type="PROSITE" id="PS50125">
    <property type="entry name" value="GUANYLATE_CYCLASE_2"/>
    <property type="match status" value="1"/>
</dbReference>
<feature type="region of interest" description="Disordered" evidence="2">
    <location>
        <begin position="170"/>
        <end position="191"/>
    </location>
</feature>
<organism evidence="4 5">
    <name type="scientific">Pontibacter akesuensis</name>
    <dbReference type="NCBI Taxonomy" id="388950"/>
    <lineage>
        <taxon>Bacteria</taxon>
        <taxon>Pseudomonadati</taxon>
        <taxon>Bacteroidota</taxon>
        <taxon>Cytophagia</taxon>
        <taxon>Cytophagales</taxon>
        <taxon>Hymenobacteraceae</taxon>
        <taxon>Pontibacter</taxon>
    </lineage>
</organism>
<gene>
    <name evidence="4" type="ORF">SAMN04487941_2514</name>
</gene>
<dbReference type="GO" id="GO:0004016">
    <property type="term" value="F:adenylate cyclase activity"/>
    <property type="evidence" value="ECO:0007669"/>
    <property type="project" value="UniProtKB-ARBA"/>
</dbReference>
<keyword evidence="5" id="KW-1185">Reference proteome</keyword>
<dbReference type="SMART" id="SM00028">
    <property type="entry name" value="TPR"/>
    <property type="match status" value="5"/>
</dbReference>
<evidence type="ECO:0000259" key="3">
    <source>
        <dbReference type="PROSITE" id="PS50125"/>
    </source>
</evidence>
<accession>A0A1I7J5V0</accession>
<dbReference type="InterPro" id="IPR019734">
    <property type="entry name" value="TPR_rpt"/>
</dbReference>
<dbReference type="Proteomes" id="UP000182491">
    <property type="component" value="Unassembled WGS sequence"/>
</dbReference>
<dbReference type="Pfam" id="PF13181">
    <property type="entry name" value="TPR_8"/>
    <property type="match status" value="1"/>
</dbReference>
<sequence length="659" mass="74867">MSHHRQLAAIMFTDIEGYSATMQYSEQQAIFLKNRHREVLQQEHERYNGRIVQYYGDGTLSIFQSAVEAVECALAMQLAFRQEPHVPVRMGLHMGDVIFDDDQLFGDGVNLASRIETLGVAGSVLISDKINDEILNHPEFKTRSVGTYQFKNIERKVEVFALDHEGLVKPEPNTLHGKTAEPKKKGLRTSKKVPSKSIAVLPLVNMSNDPEQQYFGDGVAEEIINSLSSLKDLKVAGRTSSFKFDRKNVDLREVGEKLGVSTVLEGSVRKQGNRLRITVQLIKVDDGFHIWSQRYDRSMDDIFAIQDEIALAITEKMKVTLLEKGRSKISKNTTQNTEAYELYLKGRFYVNRRGASILTGIDYFQKAIELDPNFALAHTGYADANLMAGLYGLLPPRKVMLKAKNSAEKALQLDPTLCEPYCSLGLYHCYEWNKKEAEKYFRKSLEINPRYAQTHVWYGLNYLTWMKGDFAKAEEHGRIAIKLEPLSAICFGIYAQILHAGGKYKEALAACETGLELDSGSFLCHLYLAYSYLFLGRLEEAHTVLERLMKFSNKHSLVQGALIMTLCKMEKYDEAKALLNDLKERAKREFIICTVIGVAAGWLSQDLDDAFYYFEKGYEEHDPLLLSLKHESWVAPAVRNDPRYQKLLDKMSTPNKLTV</sequence>
<dbReference type="InterPro" id="IPR011990">
    <property type="entry name" value="TPR-like_helical_dom_sf"/>
</dbReference>
<dbReference type="InterPro" id="IPR029787">
    <property type="entry name" value="Nucleotide_cyclase"/>
</dbReference>
<dbReference type="PANTHER" id="PTHR43081">
    <property type="entry name" value="ADENYLATE CYCLASE, TERMINAL-DIFFERENTIATION SPECIFIC-RELATED"/>
    <property type="match status" value="1"/>
</dbReference>
<dbReference type="OrthoDB" id="9779074at2"/>
<dbReference type="CDD" id="cd07302">
    <property type="entry name" value="CHD"/>
    <property type="match status" value="1"/>
</dbReference>
<evidence type="ECO:0000256" key="2">
    <source>
        <dbReference type="SAM" id="MobiDB-lite"/>
    </source>
</evidence>
<evidence type="ECO:0000313" key="5">
    <source>
        <dbReference type="Proteomes" id="UP000182491"/>
    </source>
</evidence>
<evidence type="ECO:0000313" key="4">
    <source>
        <dbReference type="EMBL" id="SFU80491.1"/>
    </source>
</evidence>
<dbReference type="Pfam" id="PF00211">
    <property type="entry name" value="Guanylate_cyc"/>
    <property type="match status" value="1"/>
</dbReference>
<dbReference type="InterPro" id="IPR001054">
    <property type="entry name" value="A/G_cyclase"/>
</dbReference>
<dbReference type="STRING" id="388950.GCA_001611675_02551"/>
<dbReference type="Gene3D" id="1.25.40.10">
    <property type="entry name" value="Tetratricopeptide repeat domain"/>
    <property type="match status" value="2"/>
</dbReference>
<dbReference type="GO" id="GO:0035556">
    <property type="term" value="P:intracellular signal transduction"/>
    <property type="evidence" value="ECO:0007669"/>
    <property type="project" value="InterPro"/>
</dbReference>
<dbReference type="Pfam" id="PF14559">
    <property type="entry name" value="TPR_19"/>
    <property type="match status" value="1"/>
</dbReference>
<dbReference type="GO" id="GO:0009190">
    <property type="term" value="P:cyclic nucleotide biosynthetic process"/>
    <property type="evidence" value="ECO:0007669"/>
    <property type="project" value="InterPro"/>
</dbReference>
<dbReference type="AlphaFoldDB" id="A0A1I7J5V0"/>
<protein>
    <submittedName>
        <fullName evidence="4">TolB amino-terminal domain-containing protein</fullName>
    </submittedName>
</protein>
<keyword evidence="1" id="KW-0802">TPR repeat</keyword>
<reference evidence="5" key="1">
    <citation type="submission" date="2016-10" db="EMBL/GenBank/DDBJ databases">
        <authorList>
            <person name="Varghese N."/>
        </authorList>
    </citation>
    <scope>NUCLEOTIDE SEQUENCE [LARGE SCALE GENOMIC DNA]</scope>
    <source>
        <strain evidence="5">DSM 18820</strain>
    </source>
</reference>
<feature type="repeat" description="TPR" evidence="1">
    <location>
        <begin position="418"/>
        <end position="451"/>
    </location>
</feature>
<dbReference type="SUPFAM" id="SSF81901">
    <property type="entry name" value="HCP-like"/>
    <property type="match status" value="1"/>
</dbReference>
<dbReference type="Gene3D" id="3.40.50.10070">
    <property type="entry name" value="TolB, N-terminal domain"/>
    <property type="match status" value="1"/>
</dbReference>
<dbReference type="PANTHER" id="PTHR43081:SF1">
    <property type="entry name" value="ADENYLATE CYCLASE, TERMINAL-DIFFERENTIATION SPECIFIC"/>
    <property type="match status" value="1"/>
</dbReference>
<dbReference type="SUPFAM" id="SSF55073">
    <property type="entry name" value="Nucleotide cyclase"/>
    <property type="match status" value="1"/>
</dbReference>
<dbReference type="PROSITE" id="PS50005">
    <property type="entry name" value="TPR"/>
    <property type="match status" value="1"/>
</dbReference>
<dbReference type="Gene3D" id="3.30.70.1230">
    <property type="entry name" value="Nucleotide cyclase"/>
    <property type="match status" value="1"/>
</dbReference>
<evidence type="ECO:0000256" key="1">
    <source>
        <dbReference type="PROSITE-ProRule" id="PRU00339"/>
    </source>
</evidence>